<evidence type="ECO:0000259" key="3">
    <source>
        <dbReference type="Pfam" id="PF05239"/>
    </source>
</evidence>
<proteinExistence type="predicted"/>
<dbReference type="HOGENOM" id="CLU_942434_0_0_7"/>
<dbReference type="KEGG" id="dti:Desti_3336"/>
<evidence type="ECO:0000256" key="2">
    <source>
        <dbReference type="SAM" id="SignalP"/>
    </source>
</evidence>
<dbReference type="InterPro" id="IPR027275">
    <property type="entry name" value="PRC-brl_dom"/>
</dbReference>
<name>I4C8V2_DESTA</name>
<feature type="domain" description="PRC-barrel" evidence="3">
    <location>
        <begin position="165"/>
        <end position="226"/>
    </location>
</feature>
<dbReference type="Gene3D" id="2.30.30.240">
    <property type="entry name" value="PRC-barrel domain"/>
    <property type="match status" value="1"/>
</dbReference>
<accession>I4C8V2</accession>
<evidence type="ECO:0000256" key="1">
    <source>
        <dbReference type="SAM" id="MobiDB-lite"/>
    </source>
</evidence>
<dbReference type="eggNOG" id="COG1873">
    <property type="taxonomic scope" value="Bacteria"/>
</dbReference>
<dbReference type="Pfam" id="PF05239">
    <property type="entry name" value="PRC"/>
    <property type="match status" value="1"/>
</dbReference>
<reference evidence="5" key="1">
    <citation type="submission" date="2012-06" db="EMBL/GenBank/DDBJ databases">
        <title>Complete sequence of chromosome of Desulfomonile tiedjei DSM 6799.</title>
        <authorList>
            <person name="Lucas S."/>
            <person name="Copeland A."/>
            <person name="Lapidus A."/>
            <person name="Glavina del Rio T."/>
            <person name="Dalin E."/>
            <person name="Tice H."/>
            <person name="Bruce D."/>
            <person name="Goodwin L."/>
            <person name="Pitluck S."/>
            <person name="Peters L."/>
            <person name="Ovchinnikova G."/>
            <person name="Zeytun A."/>
            <person name="Lu M."/>
            <person name="Kyrpides N."/>
            <person name="Mavromatis K."/>
            <person name="Ivanova N."/>
            <person name="Brettin T."/>
            <person name="Detter J.C."/>
            <person name="Han C."/>
            <person name="Larimer F."/>
            <person name="Land M."/>
            <person name="Hauser L."/>
            <person name="Markowitz V."/>
            <person name="Cheng J.-F."/>
            <person name="Hugenholtz P."/>
            <person name="Woyke T."/>
            <person name="Wu D."/>
            <person name="Spring S."/>
            <person name="Schroeder M."/>
            <person name="Brambilla E."/>
            <person name="Klenk H.-P."/>
            <person name="Eisen J.A."/>
        </authorList>
    </citation>
    <scope>NUCLEOTIDE SEQUENCE [LARGE SCALE GENOMIC DNA]</scope>
    <source>
        <strain evidence="5">ATCC 49306 / DSM 6799 / DCB-1</strain>
    </source>
</reference>
<sequence length="295" mass="31811">MKNLRVVFISALLMSFLFVSGASADFYVVKDKMGTDKVIEGLPGIGWTVIFGPFSTSDAAYRAAGIGRDYRMPGGMSGMPAPSVNRPEGIIAREGEFESLETPFIPGEMFVAREFESETFPTAPATSGRRSERAASDVRESGRMARGAGKASSSVMLGDDLAKFDVIPASVVDNQNHELGKVEHIVISKIGNVEFIILSHDGKLIPIPWDQVNGDAIKDKLVLNVKLDQLNNAPDLKGKDLQALAGVDFQNRVFNFFETGGARAETEMGQTGTASSDTQMEKKIQQSGVEVQSAE</sequence>
<dbReference type="SUPFAM" id="SSF50346">
    <property type="entry name" value="PRC-barrel domain"/>
    <property type="match status" value="1"/>
</dbReference>
<feature type="region of interest" description="Disordered" evidence="1">
    <location>
        <begin position="265"/>
        <end position="295"/>
    </location>
</feature>
<feature type="compositionally biased region" description="Basic and acidic residues" evidence="1">
    <location>
        <begin position="129"/>
        <end position="143"/>
    </location>
</feature>
<protein>
    <submittedName>
        <fullName evidence="4">PRC-barrel protein</fullName>
    </submittedName>
</protein>
<dbReference type="RefSeq" id="WP_014811127.1">
    <property type="nucleotide sequence ID" value="NC_018025.1"/>
</dbReference>
<feature type="compositionally biased region" description="Polar residues" evidence="1">
    <location>
        <begin position="285"/>
        <end position="295"/>
    </location>
</feature>
<feature type="signal peptide" evidence="2">
    <location>
        <begin position="1"/>
        <end position="24"/>
    </location>
</feature>
<feature type="region of interest" description="Disordered" evidence="1">
    <location>
        <begin position="120"/>
        <end position="145"/>
    </location>
</feature>
<dbReference type="AlphaFoldDB" id="I4C8V2"/>
<feature type="compositionally biased region" description="Polar residues" evidence="1">
    <location>
        <begin position="268"/>
        <end position="278"/>
    </location>
</feature>
<keyword evidence="2" id="KW-0732">Signal</keyword>
<keyword evidence="5" id="KW-1185">Reference proteome</keyword>
<evidence type="ECO:0000313" key="5">
    <source>
        <dbReference type="Proteomes" id="UP000006055"/>
    </source>
</evidence>
<gene>
    <name evidence="4" type="ordered locus">Desti_3336</name>
</gene>
<feature type="chain" id="PRO_5005684609" evidence="2">
    <location>
        <begin position="25"/>
        <end position="295"/>
    </location>
</feature>
<evidence type="ECO:0000313" key="4">
    <source>
        <dbReference type="EMBL" id="AFM25993.1"/>
    </source>
</evidence>
<dbReference type="InterPro" id="IPR011033">
    <property type="entry name" value="PRC_barrel-like_sf"/>
</dbReference>
<organism evidence="4 5">
    <name type="scientific">Desulfomonile tiedjei (strain ATCC 49306 / DSM 6799 / DCB-1)</name>
    <dbReference type="NCBI Taxonomy" id="706587"/>
    <lineage>
        <taxon>Bacteria</taxon>
        <taxon>Pseudomonadati</taxon>
        <taxon>Thermodesulfobacteriota</taxon>
        <taxon>Desulfomonilia</taxon>
        <taxon>Desulfomonilales</taxon>
        <taxon>Desulfomonilaceae</taxon>
        <taxon>Desulfomonile</taxon>
    </lineage>
</organism>
<dbReference type="Proteomes" id="UP000006055">
    <property type="component" value="Chromosome"/>
</dbReference>
<dbReference type="EMBL" id="CP003360">
    <property type="protein sequence ID" value="AFM25993.1"/>
    <property type="molecule type" value="Genomic_DNA"/>
</dbReference>